<proteinExistence type="predicted"/>
<sequence>MKKFFILFLVFLIVFSPTYYSLNIVNIHENNLTISKPQLLYNITSPILEGFTDPKYYSFQAYEVKPPNVTPVIIHVATNAIFNNTGLTPENFTVEVPNGSYSMIIMNVSISESNGTQYDRAVYIFVDGVPIFWGSTQEINNSTASVDLTMFENLLVGRNVTFQAVIENFYDAKIGITGVYHLNITLLLYPGIKPKGLPNMFIPLFVSKYNYSYIILNPLNPSVSQVVNIPNGTYMMKLLIYEEGGGLDEFWYANEPATRSIEVYYNGSLVGVVNPYETIYTGGIDLFWWKPMPSINTLAFHTPYIIDLTPMLALGNKGVITVHVTNLREALQITGSTAFDWDVAGVLMLWVNTSNPLISGKLLTSYARYIDSTPIFTPGFPGIYYQEVGNYLLNYSAILKFKSGTEYSLVTQEGRFTAYQTFNNIYEKAYLDEKFSEYSLERGLVNSSMVIRGYYPILLQFSAFATPISNPNVIPYNLTYIQNGTLSLGLYYYFSTSYSSSNTTMWIKENETSIGGFSGILEIINSYGGAILVSLTSNNALTEKSLTAEFLVNGEGYKELFNAEALQNSTTNLAGYYIKISVNYIPIS</sequence>
<evidence type="ECO:0000313" key="3">
    <source>
        <dbReference type="Proteomes" id="UP000423396"/>
    </source>
</evidence>
<dbReference type="Proteomes" id="UP000423396">
    <property type="component" value="Chromosome"/>
</dbReference>
<accession>A0A650CRX2</accession>
<dbReference type="RefSeq" id="WP_156007998.1">
    <property type="nucleotide sequence ID" value="NZ_CP045483.1"/>
</dbReference>
<gene>
    <name evidence="2" type="ORF">D1868_08680</name>
</gene>
<dbReference type="OrthoDB" id="34169at2157"/>
<name>A0A650CRX2_9CREN</name>
<dbReference type="GeneID" id="42799140"/>
<dbReference type="AlphaFoldDB" id="A0A650CRX2"/>
<evidence type="ECO:0000313" key="2">
    <source>
        <dbReference type="EMBL" id="QGR20548.1"/>
    </source>
</evidence>
<dbReference type="InterPro" id="IPR056948">
    <property type="entry name" value="PNGaseA_N"/>
</dbReference>
<dbReference type="InterPro" id="IPR021102">
    <property type="entry name" value="PNGase_A"/>
</dbReference>
<dbReference type="EMBL" id="CP045483">
    <property type="protein sequence ID" value="QGR20548.1"/>
    <property type="molecule type" value="Genomic_DNA"/>
</dbReference>
<feature type="domain" description="Peptide N-acetyl-beta-D-glucosaminyl asparaginase amidase A N-terminal" evidence="1">
    <location>
        <begin position="83"/>
        <end position="356"/>
    </location>
</feature>
<dbReference type="PANTHER" id="PTHR31104">
    <property type="entry name" value="PEPTIDE-N4-(N-ACETYL-BETA-GLUCOSAMINYL)ASPARAGINE AMIDASE A PROTEIN"/>
    <property type="match status" value="1"/>
</dbReference>
<dbReference type="KEGG" id="sazo:D1868_08680"/>
<keyword evidence="3" id="KW-1185">Reference proteome</keyword>
<dbReference type="Pfam" id="PF12222">
    <property type="entry name" value="PNGaseA"/>
    <property type="match status" value="1"/>
</dbReference>
<reference evidence="2 3" key="1">
    <citation type="submission" date="2019-10" db="EMBL/GenBank/DDBJ databases">
        <title>Genome Sequences from Six Type Strain Members of the Archaeal Family Sulfolobaceae: Acidianus ambivalens, Acidianus infernus, Metallosphaera prunae, Stygiolobus azoricus, Sulfolobus metallicus, and Sulfurisphaera ohwakuensis.</title>
        <authorList>
            <person name="Counts J.A."/>
            <person name="Kelly R.M."/>
        </authorList>
    </citation>
    <scope>NUCLEOTIDE SEQUENCE [LARGE SCALE GENOMIC DNA]</scope>
    <source>
        <strain evidence="2 3">FC6</strain>
    </source>
</reference>
<evidence type="ECO:0000259" key="1">
    <source>
        <dbReference type="Pfam" id="PF12222"/>
    </source>
</evidence>
<organism evidence="2 3">
    <name type="scientific">Stygiolobus azoricus</name>
    <dbReference type="NCBI Taxonomy" id="41675"/>
    <lineage>
        <taxon>Archaea</taxon>
        <taxon>Thermoproteota</taxon>
        <taxon>Thermoprotei</taxon>
        <taxon>Sulfolobales</taxon>
        <taxon>Sulfolobaceae</taxon>
        <taxon>Stygiolobus</taxon>
    </lineage>
</organism>
<protein>
    <submittedName>
        <fullName evidence="2">Glycopeptidase</fullName>
    </submittedName>
</protein>